<dbReference type="RefSeq" id="WP_281351542.1">
    <property type="nucleotide sequence ID" value="NZ_JAAFAN010000047.1"/>
</dbReference>
<evidence type="ECO:0000256" key="1">
    <source>
        <dbReference type="SAM" id="MobiDB-lite"/>
    </source>
</evidence>
<dbReference type="InterPro" id="IPR002474">
    <property type="entry name" value="CarbamoylP_synth_ssu_N"/>
</dbReference>
<organism evidence="3 4">
    <name type="scientific">Cellulosimicrobium composti</name>
    <dbReference type="NCBI Taxonomy" id="2672572"/>
    <lineage>
        <taxon>Bacteria</taxon>
        <taxon>Bacillati</taxon>
        <taxon>Actinomycetota</taxon>
        <taxon>Actinomycetes</taxon>
        <taxon>Micrococcales</taxon>
        <taxon>Promicromonosporaceae</taxon>
        <taxon>Cellulosimicrobium</taxon>
    </lineage>
</organism>
<sequence>MTASANAVTTPATGTDRALIVLEDGTVQTGRADGARGPPVGGVGLNTGMSGDQETLTAPGDPPQKVVMAAPPK</sequence>
<feature type="compositionally biased region" description="Polar residues" evidence="1">
    <location>
        <begin position="47"/>
        <end position="56"/>
    </location>
</feature>
<comment type="caution">
    <text evidence="3">The sequence shown here is derived from an EMBL/GenBank/DDBJ whole genome shotgun (WGS) entry which is preliminary data.</text>
</comment>
<keyword evidence="4" id="KW-1185">Reference proteome</keyword>
<dbReference type="Pfam" id="PF00988">
    <property type="entry name" value="CPSase_sm_chain"/>
    <property type="match status" value="1"/>
</dbReference>
<proteinExistence type="predicted"/>
<accession>A0ABX0BD10</accession>
<dbReference type="Proteomes" id="UP000471672">
    <property type="component" value="Unassembled WGS sequence"/>
</dbReference>
<evidence type="ECO:0000313" key="3">
    <source>
        <dbReference type="EMBL" id="NDO90509.1"/>
    </source>
</evidence>
<feature type="region of interest" description="Disordered" evidence="1">
    <location>
        <begin position="29"/>
        <end position="73"/>
    </location>
</feature>
<feature type="non-terminal residue" evidence="3">
    <location>
        <position position="73"/>
    </location>
</feature>
<dbReference type="InterPro" id="IPR036480">
    <property type="entry name" value="CarbP_synth_ssu_N_sf"/>
</dbReference>
<gene>
    <name evidence="3" type="ORF">GYH36_13745</name>
</gene>
<reference evidence="3 4" key="1">
    <citation type="journal article" date="2021" name="Arch. Microbiol.">
        <title>Cellulosimicrobium fucosivorans sp. nov., isolated from San Elijo Lagoon, contains a fucose metabolic pathway linked to carotenoid production.</title>
        <authorList>
            <person name="Aviles F.A."/>
            <person name="Kyndt J.A."/>
        </authorList>
    </citation>
    <scope>NUCLEOTIDE SEQUENCE [LARGE SCALE GENOMIC DNA]</scope>
    <source>
        <strain evidence="3 4">SE3</strain>
    </source>
</reference>
<dbReference type="Gene3D" id="3.50.30.20">
    <property type="entry name" value="Carbamoyl-phosphate synthase small subunit, N-terminal domain"/>
    <property type="match status" value="1"/>
</dbReference>
<protein>
    <submittedName>
        <fullName evidence="3">Carbamoyl phosphate synthase small subunit</fullName>
    </submittedName>
</protein>
<dbReference type="EMBL" id="JAAFAN010000047">
    <property type="protein sequence ID" value="NDO90509.1"/>
    <property type="molecule type" value="Genomic_DNA"/>
</dbReference>
<feature type="domain" description="Carbamoyl-phosphate synthase small subunit N-terminal" evidence="2">
    <location>
        <begin position="20"/>
        <end position="71"/>
    </location>
</feature>
<evidence type="ECO:0000313" key="4">
    <source>
        <dbReference type="Proteomes" id="UP000471672"/>
    </source>
</evidence>
<dbReference type="SUPFAM" id="SSF52021">
    <property type="entry name" value="Carbamoyl phosphate synthetase, small subunit N-terminal domain"/>
    <property type="match status" value="1"/>
</dbReference>
<name>A0ABX0BD10_9MICO</name>
<evidence type="ECO:0000259" key="2">
    <source>
        <dbReference type="Pfam" id="PF00988"/>
    </source>
</evidence>